<dbReference type="InterPro" id="IPR003660">
    <property type="entry name" value="HAMP_dom"/>
</dbReference>
<keyword evidence="10" id="KW-1185">Reference proteome</keyword>
<dbReference type="PROSITE" id="PS50885">
    <property type="entry name" value="HAMP"/>
    <property type="match status" value="1"/>
</dbReference>
<keyword evidence="6" id="KW-1133">Transmembrane helix</keyword>
<feature type="transmembrane region" description="Helical" evidence="6">
    <location>
        <begin position="189"/>
        <end position="207"/>
    </location>
</feature>
<dbReference type="SUPFAM" id="SSF158472">
    <property type="entry name" value="HAMP domain-like"/>
    <property type="match status" value="1"/>
</dbReference>
<dbReference type="SUPFAM" id="SSF55785">
    <property type="entry name" value="PYP-like sensor domain (PAS domain)"/>
    <property type="match status" value="1"/>
</dbReference>
<dbReference type="RefSeq" id="WP_138239826.1">
    <property type="nucleotide sequence ID" value="NZ_VBRY01000010.1"/>
</dbReference>
<feature type="transmembrane region" description="Helical" evidence="6">
    <location>
        <begin position="15"/>
        <end position="33"/>
    </location>
</feature>
<dbReference type="InterPro" id="IPR004089">
    <property type="entry name" value="MCPsignal_dom"/>
</dbReference>
<organism evidence="9 10">
    <name type="scientific">Mariprofundus erugo</name>
    <dbReference type="NCBI Taxonomy" id="2528639"/>
    <lineage>
        <taxon>Bacteria</taxon>
        <taxon>Pseudomonadati</taxon>
        <taxon>Pseudomonadota</taxon>
        <taxon>Candidatius Mariprofundia</taxon>
        <taxon>Mariprofundales</taxon>
        <taxon>Mariprofundaceae</taxon>
        <taxon>Mariprofundus</taxon>
    </lineage>
</organism>
<evidence type="ECO:0000313" key="10">
    <source>
        <dbReference type="Proteomes" id="UP000306585"/>
    </source>
</evidence>
<dbReference type="PRINTS" id="PR00260">
    <property type="entry name" value="CHEMTRNSDUCR"/>
</dbReference>
<comment type="subcellular location">
    <subcellularLocation>
        <location evidence="1">Membrane</location>
    </subcellularLocation>
</comment>
<dbReference type="Gene3D" id="3.30.450.290">
    <property type="match status" value="1"/>
</dbReference>
<dbReference type="InterPro" id="IPR051310">
    <property type="entry name" value="MCP_chemotaxis"/>
</dbReference>
<evidence type="ECO:0000256" key="3">
    <source>
        <dbReference type="ARBA" id="ARBA00029447"/>
    </source>
</evidence>
<gene>
    <name evidence="9" type="ORF">FEF65_10805</name>
</gene>
<evidence type="ECO:0000256" key="6">
    <source>
        <dbReference type="SAM" id="Phobius"/>
    </source>
</evidence>
<feature type="domain" description="Methyl-accepting transducer" evidence="7">
    <location>
        <begin position="487"/>
        <end position="716"/>
    </location>
</feature>
<dbReference type="CDD" id="cd06225">
    <property type="entry name" value="HAMP"/>
    <property type="match status" value="1"/>
</dbReference>
<feature type="domain" description="HAMP" evidence="8">
    <location>
        <begin position="209"/>
        <end position="261"/>
    </location>
</feature>
<dbReference type="SMART" id="SM00304">
    <property type="entry name" value="HAMP"/>
    <property type="match status" value="3"/>
</dbReference>
<sequence length="797" mass="86017">MNILQTLNRSLSAKIMLAIFCTFVVVVSMSVYLSSIEEKERALNLLKQHIAAQSEAAFDSLNMLMIAGSMDQRETLRKKLLSGESVKDVKFLRGAPVSTQYGEGNTDEAIADAIDKQALSGKQVIEISEVNGERTLTIATPFQATEMTRGVNCLACHDVASGTTIGGIRLSVSLEPTYHQIEVAFWKSILINAVLFMIGLLLIHQLLKRIVTQPLKLATAAAHRIASGDMTHSISVDSFDEIGDLCKSMERMQSELFTKINSDKEAALRIKYALDQVASPVQIADADYNIFYTNQAANQMFHEHQNDIRTRVKGFDANRIQGTNIDTFHQDPAHQRRLLDNLQGRHTSEDVAFCDNFVVRVGATPVRDESGKRIATIVEWSERTTEVKVEHEIAAIFSAVQRGDFSQRASIKDKAGFFRQLAEMVNELSDTLQQSFTDVGKAVDALNQGNLTYRISNEYEGAFNDIKQAANNTAAKLAQVIGEVRASAEEVGLGSGEIAEANNTLNTRTQEQAAALEETAASIEEITGTVQQTADNSRQANQLAADARGQAEKGGKVAERAVQAMAEINASSRRISDIIGVIDEIAFQTNLLALNAAVEAARAGEQGRGFAVVAGEVRSLAQRSAEAAKEIKVLINQSVESVESGSKLVDESGAALTEIVAAVGKVGDIIAEIAAASVEQTSGIDQINKAISQLDSGTQQNTAMVEESASASQRLNEQAMNLRQQVAMFDLGSAARTSAAAPRPAPRKAASPAPAAKPQGTPAKKPAPKQSAQATKPVSPRPAIRKPVEDDDIWEEF</sequence>
<keyword evidence="4" id="KW-0807">Transducer</keyword>
<protein>
    <submittedName>
        <fullName evidence="9">HAMP domain-containing protein</fullName>
    </submittedName>
</protein>
<dbReference type="Pfam" id="PF00672">
    <property type="entry name" value="HAMP"/>
    <property type="match status" value="1"/>
</dbReference>
<dbReference type="PANTHER" id="PTHR43531:SF14">
    <property type="entry name" value="METHYL-ACCEPTING CHEMOTAXIS PROTEIN I-RELATED"/>
    <property type="match status" value="1"/>
</dbReference>
<dbReference type="PROSITE" id="PS50111">
    <property type="entry name" value="CHEMOTAXIS_TRANSDUC_2"/>
    <property type="match status" value="1"/>
</dbReference>
<evidence type="ECO:0000256" key="4">
    <source>
        <dbReference type="PROSITE-ProRule" id="PRU00284"/>
    </source>
</evidence>
<dbReference type="GO" id="GO:0006935">
    <property type="term" value="P:chemotaxis"/>
    <property type="evidence" value="ECO:0007669"/>
    <property type="project" value="InterPro"/>
</dbReference>
<comment type="caution">
    <text evidence="9">The sequence shown here is derived from an EMBL/GenBank/DDBJ whole genome shotgun (WGS) entry which is preliminary data.</text>
</comment>
<dbReference type="Gene3D" id="1.10.287.950">
    <property type="entry name" value="Methyl-accepting chemotaxis protein"/>
    <property type="match status" value="1"/>
</dbReference>
<name>A0A5R9GMH8_9PROT</name>
<dbReference type="Pfam" id="PF18947">
    <property type="entry name" value="HAMP_2"/>
    <property type="match status" value="1"/>
</dbReference>
<evidence type="ECO:0000313" key="9">
    <source>
        <dbReference type="EMBL" id="TLS66295.1"/>
    </source>
</evidence>
<evidence type="ECO:0000259" key="7">
    <source>
        <dbReference type="PROSITE" id="PS50111"/>
    </source>
</evidence>
<keyword evidence="6" id="KW-0472">Membrane</keyword>
<dbReference type="SUPFAM" id="SSF58104">
    <property type="entry name" value="Methyl-accepting chemotaxis protein (MCP) signaling domain"/>
    <property type="match status" value="1"/>
</dbReference>
<dbReference type="InterPro" id="IPR035965">
    <property type="entry name" value="PAS-like_dom_sf"/>
</dbReference>
<reference evidence="9 10" key="1">
    <citation type="journal article" date="2019" name="Appl. Environ. Microbiol.">
        <title>Environmental Evidence and Genomic Insight of Iron-oxidizing Bacteria Preference Towards More Corrosion Resistant Stainless Steel at Higher Salinities.</title>
        <authorList>
            <person name="Garrison C.E."/>
            <person name="Price K.A."/>
            <person name="Field E.K."/>
        </authorList>
    </citation>
    <scope>NUCLEOTIDE SEQUENCE [LARGE SCALE GENOMIC DNA]</scope>
    <source>
        <strain evidence="9 10">P3</strain>
    </source>
</reference>
<keyword evidence="6" id="KW-0812">Transmembrane</keyword>
<proteinExistence type="inferred from homology"/>
<dbReference type="SMART" id="SM00283">
    <property type="entry name" value="MA"/>
    <property type="match status" value="1"/>
</dbReference>
<dbReference type="CDD" id="cd11386">
    <property type="entry name" value="MCP_signal"/>
    <property type="match status" value="1"/>
</dbReference>
<dbReference type="EMBL" id="VBRY01000010">
    <property type="protein sequence ID" value="TLS66295.1"/>
    <property type="molecule type" value="Genomic_DNA"/>
</dbReference>
<dbReference type="Gene3D" id="3.30.450.20">
    <property type="entry name" value="PAS domain"/>
    <property type="match status" value="1"/>
</dbReference>
<dbReference type="InterPro" id="IPR004090">
    <property type="entry name" value="Chemotax_Me-accpt_rcpt"/>
</dbReference>
<comment type="similarity">
    <text evidence="3">Belongs to the methyl-accepting chemotaxis (MCP) protein family.</text>
</comment>
<accession>A0A5R9GMH8</accession>
<dbReference type="Proteomes" id="UP000306585">
    <property type="component" value="Unassembled WGS sequence"/>
</dbReference>
<evidence type="ECO:0000256" key="1">
    <source>
        <dbReference type="ARBA" id="ARBA00004370"/>
    </source>
</evidence>
<dbReference type="GO" id="GO:0004888">
    <property type="term" value="F:transmembrane signaling receptor activity"/>
    <property type="evidence" value="ECO:0007669"/>
    <property type="project" value="InterPro"/>
</dbReference>
<dbReference type="GO" id="GO:0005886">
    <property type="term" value="C:plasma membrane"/>
    <property type="evidence" value="ECO:0007669"/>
    <property type="project" value="TreeGrafter"/>
</dbReference>
<evidence type="ECO:0000256" key="2">
    <source>
        <dbReference type="ARBA" id="ARBA00022481"/>
    </source>
</evidence>
<dbReference type="Pfam" id="PF00015">
    <property type="entry name" value="MCPsignal"/>
    <property type="match status" value="1"/>
</dbReference>
<dbReference type="GO" id="GO:0007165">
    <property type="term" value="P:signal transduction"/>
    <property type="evidence" value="ECO:0007669"/>
    <property type="project" value="UniProtKB-KW"/>
</dbReference>
<dbReference type="FunFam" id="1.10.287.950:FF:000001">
    <property type="entry name" value="Methyl-accepting chemotaxis sensory transducer"/>
    <property type="match status" value="1"/>
</dbReference>
<dbReference type="Gene3D" id="6.10.340.10">
    <property type="match status" value="1"/>
</dbReference>
<dbReference type="AlphaFoldDB" id="A0A5R9GMH8"/>
<feature type="region of interest" description="Disordered" evidence="5">
    <location>
        <begin position="734"/>
        <end position="797"/>
    </location>
</feature>
<dbReference type="PANTHER" id="PTHR43531">
    <property type="entry name" value="PROTEIN ICFG"/>
    <property type="match status" value="1"/>
</dbReference>
<evidence type="ECO:0000256" key="5">
    <source>
        <dbReference type="SAM" id="MobiDB-lite"/>
    </source>
</evidence>
<keyword evidence="2" id="KW-0488">Methylation</keyword>
<feature type="compositionally biased region" description="Low complexity" evidence="5">
    <location>
        <begin position="734"/>
        <end position="777"/>
    </location>
</feature>
<evidence type="ECO:0000259" key="8">
    <source>
        <dbReference type="PROSITE" id="PS50885"/>
    </source>
</evidence>